<comment type="caution">
    <text evidence="2">The sequence shown here is derived from an EMBL/GenBank/DDBJ whole genome shotgun (WGS) entry which is preliminary data.</text>
</comment>
<evidence type="ECO:0000259" key="1">
    <source>
        <dbReference type="Pfam" id="PF13411"/>
    </source>
</evidence>
<accession>A0ABS7U477</accession>
<keyword evidence="3" id="KW-1185">Reference proteome</keyword>
<dbReference type="SUPFAM" id="SSF46955">
    <property type="entry name" value="Putative DNA-binding domain"/>
    <property type="match status" value="1"/>
</dbReference>
<reference evidence="2" key="1">
    <citation type="submission" date="2021-08" db="EMBL/GenBank/DDBJ databases">
        <authorList>
            <person name="Stevens D.C."/>
        </authorList>
    </citation>
    <scope>NUCLEOTIDE SEQUENCE</scope>
    <source>
        <strain evidence="2">DSM 53165</strain>
    </source>
</reference>
<evidence type="ECO:0000313" key="3">
    <source>
        <dbReference type="Proteomes" id="UP001139031"/>
    </source>
</evidence>
<protein>
    <submittedName>
        <fullName evidence="2">MerR family transcriptional regulator</fullName>
    </submittedName>
</protein>
<dbReference type="Pfam" id="PF13411">
    <property type="entry name" value="MerR_1"/>
    <property type="match status" value="1"/>
</dbReference>
<name>A0ABS7U477_9BACT</name>
<evidence type="ECO:0000313" key="2">
    <source>
        <dbReference type="EMBL" id="MBZ5715263.1"/>
    </source>
</evidence>
<proteinExistence type="predicted"/>
<dbReference type="EMBL" id="JAIRAU010000056">
    <property type="protein sequence ID" value="MBZ5715263.1"/>
    <property type="molecule type" value="Genomic_DNA"/>
</dbReference>
<dbReference type="InterPro" id="IPR009061">
    <property type="entry name" value="DNA-bd_dom_put_sf"/>
</dbReference>
<dbReference type="Gene3D" id="1.10.1660.10">
    <property type="match status" value="1"/>
</dbReference>
<sequence>MSVDTSRPSARPWRTTREVAESVGVHATTILRWAREGVLPAPDLHHGGRRGQTSRFSVVAVAQAAWVKSHLENGFSFEEIRSKLAAGEFQSPLR</sequence>
<organism evidence="2 3">
    <name type="scientific">Nannocystis pusilla</name>
    <dbReference type="NCBI Taxonomy" id="889268"/>
    <lineage>
        <taxon>Bacteria</taxon>
        <taxon>Pseudomonadati</taxon>
        <taxon>Myxococcota</taxon>
        <taxon>Polyangia</taxon>
        <taxon>Nannocystales</taxon>
        <taxon>Nannocystaceae</taxon>
        <taxon>Nannocystis</taxon>
    </lineage>
</organism>
<feature type="domain" description="HTH merR-type" evidence="1">
    <location>
        <begin position="15"/>
        <end position="85"/>
    </location>
</feature>
<dbReference type="InterPro" id="IPR000551">
    <property type="entry name" value="MerR-type_HTH_dom"/>
</dbReference>
<dbReference type="Proteomes" id="UP001139031">
    <property type="component" value="Unassembled WGS sequence"/>
</dbReference>
<gene>
    <name evidence="2" type="ORF">K7C98_39020</name>
</gene>
<dbReference type="RefSeq" id="WP_224197004.1">
    <property type="nucleotide sequence ID" value="NZ_JAIRAU010000056.1"/>
</dbReference>